<dbReference type="SMART" id="SM00380">
    <property type="entry name" value="AP2"/>
    <property type="match status" value="1"/>
</dbReference>
<name>A0A9K3LQR3_9STRA</name>
<feature type="compositionally biased region" description="Polar residues" evidence="6">
    <location>
        <begin position="161"/>
        <end position="172"/>
    </location>
</feature>
<feature type="compositionally biased region" description="Low complexity" evidence="6">
    <location>
        <begin position="584"/>
        <end position="593"/>
    </location>
</feature>
<evidence type="ECO:0000256" key="2">
    <source>
        <dbReference type="ARBA" id="ARBA00023015"/>
    </source>
</evidence>
<feature type="region of interest" description="Disordered" evidence="6">
    <location>
        <begin position="514"/>
        <end position="623"/>
    </location>
</feature>
<feature type="region of interest" description="Disordered" evidence="6">
    <location>
        <begin position="52"/>
        <end position="174"/>
    </location>
</feature>
<keyword evidence="3" id="KW-0238">DNA-binding</keyword>
<evidence type="ECO:0000313" key="9">
    <source>
        <dbReference type="Proteomes" id="UP000693970"/>
    </source>
</evidence>
<keyword evidence="5" id="KW-0539">Nucleus</keyword>
<keyword evidence="4" id="KW-0804">Transcription</keyword>
<feature type="compositionally biased region" description="Basic and acidic residues" evidence="6">
    <location>
        <begin position="115"/>
        <end position="126"/>
    </location>
</feature>
<reference evidence="8" key="2">
    <citation type="submission" date="2021-04" db="EMBL/GenBank/DDBJ databases">
        <authorList>
            <person name="Podell S."/>
        </authorList>
    </citation>
    <scope>NUCLEOTIDE SEQUENCE</scope>
    <source>
        <strain evidence="8">Hildebrandi</strain>
    </source>
</reference>
<feature type="compositionally biased region" description="Polar residues" evidence="6">
    <location>
        <begin position="232"/>
        <end position="242"/>
    </location>
</feature>
<reference evidence="8" key="1">
    <citation type="journal article" date="2021" name="Sci. Rep.">
        <title>Diploid genomic architecture of Nitzschia inconspicua, an elite biomass production diatom.</title>
        <authorList>
            <person name="Oliver A."/>
            <person name="Podell S."/>
            <person name="Pinowska A."/>
            <person name="Traller J.C."/>
            <person name="Smith S.R."/>
            <person name="McClure R."/>
            <person name="Beliaev A."/>
            <person name="Bohutskyi P."/>
            <person name="Hill E.A."/>
            <person name="Rabines A."/>
            <person name="Zheng H."/>
            <person name="Allen L.Z."/>
            <person name="Kuo A."/>
            <person name="Grigoriev I.V."/>
            <person name="Allen A.E."/>
            <person name="Hazlebeck D."/>
            <person name="Allen E.E."/>
        </authorList>
    </citation>
    <scope>NUCLEOTIDE SEQUENCE</scope>
    <source>
        <strain evidence="8">Hildebrandi</strain>
    </source>
</reference>
<dbReference type="PROSITE" id="PS51032">
    <property type="entry name" value="AP2_ERF"/>
    <property type="match status" value="1"/>
</dbReference>
<evidence type="ECO:0000256" key="6">
    <source>
        <dbReference type="SAM" id="MobiDB-lite"/>
    </source>
</evidence>
<protein>
    <submittedName>
        <fullName evidence="8">AP2 domain containing protein</fullName>
    </submittedName>
</protein>
<evidence type="ECO:0000256" key="5">
    <source>
        <dbReference type="ARBA" id="ARBA00023242"/>
    </source>
</evidence>
<sequence length="889" mass="93874">MFYSTASPSSTNNDNFINNNSVNIIMADAATVSAQDFTTPDRSSLLHRHNHFEEKKDETVGSRGTTSIQGGASLTTKEQHLPPTVTPAVTVTPSEKATTTAEENLPATAADDDDNKQVRFDKDGRDTGLNTTSPASSVSGDSPSKRGLVSRRGRGSPGRTLVTSGSSPSTNEAHAAAAAVLEFKTFRSPERKQYVKDENEDTVPSLCSTGSVDRKEQQTKESGKESPKDENSSTSSKGQSTKPPGKASDPSSASTTKKSSVTFSPVPPPHNYDKYLKTPVRSPNGGRLASLPNFYDAPLGSPGAIFLSPTTPTKTKLAGDTTSGRAPLTPRTPRDRLLTTPTDFAFDYGKHPMSSGSLLDNSNVLSWLHSPSANGLFSPGGGLGSMMNTPKGGIPRTPGTPAVSSTSFFFSDVAGLPRGSESSSPNKKEKRDNNMICISPLSSHKAKHGTHSALSPKSPKFNMDMFASPAERSGMAKLGMKTTGVRAGNLDAVHLEDRGLMEDEDLSRLLQLASNTPRPSVPPPAVSSSSGGAGTKEPQKAVGNLPALSLPTIGGGDAANANSAKLTRKTQSRDLDEENQTDHSSAAAPPSSALNAVTPVMARSSDSNTKKSGKPVHSGMNPFMTSYHHHEAAYNPSLYPGMSHGGSMRVVVGGPPRPKTGTSPGTIRYTVGRPGEFPSHYPHPTHYPPHHGVPPHMHHQYAHYPPPPHHGTRHTPLYKTDPPAAAAAKKQPGTKAGAKRPAPAQEPKQTPAPKKTKKLTPPGGPKKKNRSPQLVEKADRQKAAATIKAVNQASGGKNDKAAALAAAILRGVTMRPSGKWQAQLYFAGKSRYIGVFDTREKAALAYEIARERLKAEKSTDGGPLSPKQTENAVNAARKAAFDGVNEQGP</sequence>
<feature type="compositionally biased region" description="Low complexity" evidence="6">
    <location>
        <begin position="246"/>
        <end position="264"/>
    </location>
</feature>
<dbReference type="GO" id="GO:0005634">
    <property type="term" value="C:nucleus"/>
    <property type="evidence" value="ECO:0007669"/>
    <property type="project" value="UniProtKB-SubCell"/>
</dbReference>
<feature type="domain" description="AP2/ERF" evidence="7">
    <location>
        <begin position="808"/>
        <end position="863"/>
    </location>
</feature>
<evidence type="ECO:0000259" key="7">
    <source>
        <dbReference type="PROSITE" id="PS51032"/>
    </source>
</evidence>
<feature type="region of interest" description="Disordered" evidence="6">
    <location>
        <begin position="442"/>
        <end position="461"/>
    </location>
</feature>
<dbReference type="OrthoDB" id="49610at2759"/>
<evidence type="ECO:0000313" key="8">
    <source>
        <dbReference type="EMBL" id="KAG7364861.1"/>
    </source>
</evidence>
<keyword evidence="2" id="KW-0805">Transcription regulation</keyword>
<feature type="compositionally biased region" description="Low complexity" evidence="6">
    <location>
        <begin position="82"/>
        <end position="93"/>
    </location>
</feature>
<feature type="region of interest" description="Disordered" evidence="6">
    <location>
        <begin position="854"/>
        <end position="889"/>
    </location>
</feature>
<feature type="compositionally biased region" description="Low complexity" evidence="6">
    <location>
        <begin position="133"/>
        <end position="142"/>
    </location>
</feature>
<feature type="compositionally biased region" description="Polar residues" evidence="6">
    <location>
        <begin position="62"/>
        <end position="76"/>
    </location>
</feature>
<feature type="compositionally biased region" description="Basic and acidic residues" evidence="6">
    <location>
        <begin position="212"/>
        <end position="231"/>
    </location>
</feature>
<dbReference type="AlphaFoldDB" id="A0A9K3LQR3"/>
<proteinExistence type="predicted"/>
<feature type="region of interest" description="Disordered" evidence="6">
    <location>
        <begin position="673"/>
        <end position="782"/>
    </location>
</feature>
<comment type="caution">
    <text evidence="8">The sequence shown here is derived from an EMBL/GenBank/DDBJ whole genome shotgun (WGS) entry which is preliminary data.</text>
</comment>
<dbReference type="InterPro" id="IPR001471">
    <property type="entry name" value="AP2/ERF_dom"/>
</dbReference>
<dbReference type="Proteomes" id="UP000693970">
    <property type="component" value="Unassembled WGS sequence"/>
</dbReference>
<dbReference type="GO" id="GO:0003700">
    <property type="term" value="F:DNA-binding transcription factor activity"/>
    <property type="evidence" value="ECO:0007669"/>
    <property type="project" value="InterPro"/>
</dbReference>
<dbReference type="GO" id="GO:0003677">
    <property type="term" value="F:DNA binding"/>
    <property type="evidence" value="ECO:0007669"/>
    <property type="project" value="UniProtKB-KW"/>
</dbReference>
<comment type="subcellular location">
    <subcellularLocation>
        <location evidence="1">Nucleus</location>
    </subcellularLocation>
</comment>
<feature type="compositionally biased region" description="Low complexity" evidence="6">
    <location>
        <begin position="719"/>
        <end position="753"/>
    </location>
</feature>
<gene>
    <name evidence="8" type="ORF">IV203_038064</name>
</gene>
<feature type="region of interest" description="Disordered" evidence="6">
    <location>
        <begin position="310"/>
        <end position="339"/>
    </location>
</feature>
<accession>A0A9K3LQR3</accession>
<dbReference type="EMBL" id="JAGRRH010000009">
    <property type="protein sequence ID" value="KAG7364861.1"/>
    <property type="molecule type" value="Genomic_DNA"/>
</dbReference>
<feature type="region of interest" description="Disordered" evidence="6">
    <location>
        <begin position="192"/>
        <end position="284"/>
    </location>
</feature>
<feature type="compositionally biased region" description="Polar residues" evidence="6">
    <location>
        <begin position="310"/>
        <end position="324"/>
    </location>
</feature>
<organism evidence="8 9">
    <name type="scientific">Nitzschia inconspicua</name>
    <dbReference type="NCBI Taxonomy" id="303405"/>
    <lineage>
        <taxon>Eukaryota</taxon>
        <taxon>Sar</taxon>
        <taxon>Stramenopiles</taxon>
        <taxon>Ochrophyta</taxon>
        <taxon>Bacillariophyta</taxon>
        <taxon>Bacillariophyceae</taxon>
        <taxon>Bacillariophycidae</taxon>
        <taxon>Bacillariales</taxon>
        <taxon>Bacillariaceae</taxon>
        <taxon>Nitzschia</taxon>
    </lineage>
</organism>
<evidence type="ECO:0000256" key="4">
    <source>
        <dbReference type="ARBA" id="ARBA00023163"/>
    </source>
</evidence>
<evidence type="ECO:0000256" key="1">
    <source>
        <dbReference type="ARBA" id="ARBA00004123"/>
    </source>
</evidence>
<evidence type="ECO:0000256" key="3">
    <source>
        <dbReference type="ARBA" id="ARBA00023125"/>
    </source>
</evidence>
<keyword evidence="9" id="KW-1185">Reference proteome</keyword>